<dbReference type="Gramene" id="TraesJAG6A03G03301080.1">
    <property type="protein sequence ID" value="TraesJAG6A03G03301080.1"/>
    <property type="gene ID" value="TraesJAG6A03G03301080"/>
</dbReference>
<keyword evidence="8" id="KW-0472">Membrane</keyword>
<dbReference type="Gramene" id="TraesROB_scaffold_094948_01G000100.1">
    <property type="protein sequence ID" value="TraesROB_scaffold_094948_01G000100.1"/>
    <property type="gene ID" value="TraesROB_scaffold_094948_01G000100"/>
</dbReference>
<dbReference type="CDD" id="cd11072">
    <property type="entry name" value="CYP71-like"/>
    <property type="match status" value="1"/>
</dbReference>
<dbReference type="GeneID" id="123130564"/>
<evidence type="ECO:0000256" key="4">
    <source>
        <dbReference type="ARBA" id="ARBA00022989"/>
    </source>
</evidence>
<comment type="cofactor">
    <cofactor evidence="6">
        <name>heme</name>
        <dbReference type="ChEBI" id="CHEBI:30413"/>
    </cofactor>
</comment>
<dbReference type="Gramene" id="TraesMAC6A03G03306180.1">
    <property type="protein sequence ID" value="TraesMAC6A03G03306180.1"/>
    <property type="gene ID" value="TraesMAC6A03G03306180"/>
</dbReference>
<evidence type="ECO:0000313" key="9">
    <source>
        <dbReference type="EnsemblPlants" id="TraesCS6A02G181000.1"/>
    </source>
</evidence>
<proteinExistence type="inferred from homology"/>
<dbReference type="GO" id="GO:0016705">
    <property type="term" value="F:oxidoreductase activity, acting on paired donors, with incorporation or reduction of molecular oxygen"/>
    <property type="evidence" value="ECO:0007669"/>
    <property type="project" value="InterPro"/>
</dbReference>
<evidence type="ECO:0000256" key="1">
    <source>
        <dbReference type="ARBA" id="ARBA00010617"/>
    </source>
</evidence>
<dbReference type="PRINTS" id="PR00463">
    <property type="entry name" value="EP450I"/>
</dbReference>
<dbReference type="Gramene" id="TraesCS6A03G0449300.1">
    <property type="protein sequence ID" value="TraesCS6A03G0449300.1.CDS"/>
    <property type="gene ID" value="TraesCS6A03G0449300"/>
</dbReference>
<dbReference type="OMA" id="ENYPRPK"/>
<dbReference type="Gramene" id="TraesCLE_scaffold_094304_01G000400.1">
    <property type="protein sequence ID" value="TraesCLE_scaffold_094304_01G000400.1"/>
    <property type="gene ID" value="TraesCLE_scaffold_094304_01G000400"/>
</dbReference>
<evidence type="ECO:0000256" key="5">
    <source>
        <dbReference type="ARBA" id="ARBA00023004"/>
    </source>
</evidence>
<dbReference type="InterPro" id="IPR002401">
    <property type="entry name" value="Cyt_P450_E_grp-I"/>
</dbReference>
<dbReference type="Gramene" id="TraesJUL6A03G03332950.1">
    <property type="protein sequence ID" value="TraesJUL6A03G03332950.1"/>
    <property type="gene ID" value="TraesJUL6A03G03332950"/>
</dbReference>
<dbReference type="GO" id="GO:0005506">
    <property type="term" value="F:iron ion binding"/>
    <property type="evidence" value="ECO:0007669"/>
    <property type="project" value="InterPro"/>
</dbReference>
<protein>
    <recommendedName>
        <fullName evidence="11">Cytochrome P450</fullName>
    </recommendedName>
</protein>
<feature type="binding site" description="axial binding residue" evidence="6">
    <location>
        <position position="449"/>
    </location>
    <ligand>
        <name>heme</name>
        <dbReference type="ChEBI" id="CHEBI:30413"/>
    </ligand>
    <ligandPart>
        <name>Fe</name>
        <dbReference type="ChEBI" id="CHEBI:18248"/>
    </ligandPart>
</feature>
<dbReference type="PRINTS" id="PR00385">
    <property type="entry name" value="P450"/>
</dbReference>
<comment type="similarity">
    <text evidence="1 7">Belongs to the cytochrome P450 family.</text>
</comment>
<evidence type="ECO:0000256" key="2">
    <source>
        <dbReference type="ARBA" id="ARBA00022692"/>
    </source>
</evidence>
<dbReference type="OrthoDB" id="1470350at2759"/>
<dbReference type="Gramene" id="TraesNOR6A03G03338350.1">
    <property type="protein sequence ID" value="TraesNOR6A03G03338350.1"/>
    <property type="gene ID" value="TraesNOR6A03G03338350"/>
</dbReference>
<evidence type="ECO:0000256" key="6">
    <source>
        <dbReference type="PIRSR" id="PIRSR602401-1"/>
    </source>
</evidence>
<keyword evidence="3 6" id="KW-0479">Metal-binding</keyword>
<dbReference type="Proteomes" id="UP000019116">
    <property type="component" value="Chromosome 6A"/>
</dbReference>
<evidence type="ECO:0000256" key="7">
    <source>
        <dbReference type="RuleBase" id="RU000461"/>
    </source>
</evidence>
<sequence>MAAELPFYLLLLPLLAIVPLLYLAVSRGRPGSGRRLPPSPWALPVIGHLHHLAGALPHRAMRDLARRHGPLMLLRFGEVPVVVASSPDAAREIMKTHDVTFATRPIGPMQRRIMEGAEGLLFSPYGDAWRQLRKICTVELLSTRRVHSFRPIREDEIGHLLRSVASEASPARPVNLSERIATFVADSSVRAIIGSRTPNRDTFLRLLEEGLKVIPGMSLPDIFPSSRLAMRLSRVPGQIERRRGAMLGFIDTIIEERENRDAAATGIEEHDEDLLDVLLRLQKDMDSQYPLTTLNIKTVIIDMFAAGSETSSTMIQWAMAELMRNPTVMQKAQEEVRRELAGHDKVTEDGLTNLHYLQLVIKETLRLHPAAPLLLPHECRSPCEVLGFDVPQGAMVLVNAWAIGRDPAHWDAPEEFIPERFQEQGGMDGRDFKGTDFEFVPFGAGRRMCPGMSFGLAHVELALAALLFHFDWELPEGMAPEEMDMTEAAGITTRRRSDLLVICIPRVQVSME</sequence>
<dbReference type="GO" id="GO:0020037">
    <property type="term" value="F:heme binding"/>
    <property type="evidence" value="ECO:0007669"/>
    <property type="project" value="InterPro"/>
</dbReference>
<dbReference type="PaxDb" id="4565-Traes_6AS_168653E1B.2"/>
<dbReference type="SMR" id="A0A3B6NQ03"/>
<evidence type="ECO:0000256" key="8">
    <source>
        <dbReference type="SAM" id="Phobius"/>
    </source>
</evidence>
<dbReference type="AlphaFoldDB" id="A0A3B6NQ03"/>
<evidence type="ECO:0008006" key="11">
    <source>
        <dbReference type="Google" id="ProtNLM"/>
    </source>
</evidence>
<dbReference type="FunFam" id="1.10.630.10:FF:000064">
    <property type="entry name" value="Cytochrome P450 monooxygenase"/>
    <property type="match status" value="1"/>
</dbReference>
<evidence type="ECO:0000256" key="3">
    <source>
        <dbReference type="ARBA" id="ARBA00022723"/>
    </source>
</evidence>
<dbReference type="InterPro" id="IPR017972">
    <property type="entry name" value="Cyt_P450_CS"/>
</dbReference>
<evidence type="ECO:0000313" key="10">
    <source>
        <dbReference type="Proteomes" id="UP000019116"/>
    </source>
</evidence>
<dbReference type="GO" id="GO:0004497">
    <property type="term" value="F:monooxygenase activity"/>
    <property type="evidence" value="ECO:0007669"/>
    <property type="project" value="UniProtKB-KW"/>
</dbReference>
<dbReference type="Gramene" id="TraesWEE_scaffold_076626_01G000400.1">
    <property type="protein sequence ID" value="TraesWEE_scaffold_076626_01G000400.1"/>
    <property type="gene ID" value="TraesWEE_scaffold_076626_01G000400"/>
</dbReference>
<organism evidence="9">
    <name type="scientific">Triticum aestivum</name>
    <name type="common">Wheat</name>
    <dbReference type="NCBI Taxonomy" id="4565"/>
    <lineage>
        <taxon>Eukaryota</taxon>
        <taxon>Viridiplantae</taxon>
        <taxon>Streptophyta</taxon>
        <taxon>Embryophyta</taxon>
        <taxon>Tracheophyta</taxon>
        <taxon>Spermatophyta</taxon>
        <taxon>Magnoliopsida</taxon>
        <taxon>Liliopsida</taxon>
        <taxon>Poales</taxon>
        <taxon>Poaceae</taxon>
        <taxon>BOP clade</taxon>
        <taxon>Pooideae</taxon>
        <taxon>Triticodae</taxon>
        <taxon>Triticeae</taxon>
        <taxon>Triticinae</taxon>
        <taxon>Triticum</taxon>
    </lineage>
</organism>
<dbReference type="Gramene" id="TraesCS6A02G181000.1">
    <property type="protein sequence ID" value="TraesCS6A02G181000.1"/>
    <property type="gene ID" value="TraesCS6A02G181000"/>
</dbReference>
<dbReference type="Gramene" id="TraesSYM6A03G03247670.1">
    <property type="protein sequence ID" value="TraesSYM6A03G03247670.1"/>
    <property type="gene ID" value="TraesSYM6A03G03247670"/>
</dbReference>
<dbReference type="InterPro" id="IPR001128">
    <property type="entry name" value="Cyt_P450"/>
</dbReference>
<keyword evidence="2 8" id="KW-0812">Transmembrane</keyword>
<dbReference type="PANTHER" id="PTHR47955">
    <property type="entry name" value="CYTOCHROME P450 FAMILY 71 PROTEIN"/>
    <property type="match status" value="1"/>
</dbReference>
<dbReference type="RefSeq" id="XP_044406370.1">
    <property type="nucleotide sequence ID" value="XM_044550435.1"/>
</dbReference>
<dbReference type="STRING" id="4565.A0A3B6NQ03"/>
<dbReference type="Gramene" id="TraesSTA6A03G03297280.1">
    <property type="protein sequence ID" value="TraesSTA6A03G03297280.1"/>
    <property type="gene ID" value="TraesSTA6A03G03297280"/>
</dbReference>
<reference evidence="9" key="2">
    <citation type="submission" date="2018-10" db="UniProtKB">
        <authorList>
            <consortium name="EnsemblPlants"/>
        </authorList>
    </citation>
    <scope>IDENTIFICATION</scope>
</reference>
<keyword evidence="7" id="KW-0560">Oxidoreductase</keyword>
<dbReference type="PROSITE" id="PS00086">
    <property type="entry name" value="CYTOCHROME_P450"/>
    <property type="match status" value="1"/>
</dbReference>
<dbReference type="Gramene" id="TraesARI6A03G03262300.1">
    <property type="protein sequence ID" value="TraesARI6A03G03262300.1"/>
    <property type="gene ID" value="TraesARI6A03G03262300"/>
</dbReference>
<accession>A0A3B6NQ03</accession>
<keyword evidence="6 7" id="KW-0349">Heme</keyword>
<name>A0A3B6NQ03_WHEAT</name>
<dbReference type="Gramene" id="TraesPARA_EIv1.0_1931690.1">
    <property type="protein sequence ID" value="TraesPARA_EIv1.0_1931690.1.CDS"/>
    <property type="gene ID" value="TraesPARA_EIv1.0_1931690"/>
</dbReference>
<keyword evidence="7" id="KW-0503">Monooxygenase</keyword>
<reference evidence="9" key="1">
    <citation type="submission" date="2018-08" db="EMBL/GenBank/DDBJ databases">
        <authorList>
            <person name="Rossello M."/>
        </authorList>
    </citation>
    <scope>NUCLEOTIDE SEQUENCE [LARGE SCALE GENOMIC DNA]</scope>
    <source>
        <strain evidence="9">cv. Chinese Spring</strain>
    </source>
</reference>
<dbReference type="EnsemblPlants" id="TraesCS6A02G181000.1">
    <property type="protein sequence ID" value="TraesCS6A02G181000.1"/>
    <property type="gene ID" value="TraesCS6A02G181000"/>
</dbReference>
<dbReference type="Pfam" id="PF00067">
    <property type="entry name" value="p450"/>
    <property type="match status" value="1"/>
</dbReference>
<dbReference type="Gene3D" id="1.10.630.10">
    <property type="entry name" value="Cytochrome P450"/>
    <property type="match status" value="1"/>
</dbReference>
<keyword evidence="5 6" id="KW-0408">Iron</keyword>
<dbReference type="SUPFAM" id="SSF48264">
    <property type="entry name" value="Cytochrome P450"/>
    <property type="match status" value="1"/>
</dbReference>
<keyword evidence="4 8" id="KW-1133">Transmembrane helix</keyword>
<gene>
    <name evidence="9" type="primary">LOC123130564</name>
</gene>
<dbReference type="Gramene" id="TraesKAR6A01G0128870.1">
    <property type="protein sequence ID" value="cds.TraesKAR6A01G0128870.1"/>
    <property type="gene ID" value="TraesKAR6A01G0128870"/>
</dbReference>
<keyword evidence="10" id="KW-1185">Reference proteome</keyword>
<dbReference type="Gramene" id="TraesLDM6A03G03310230.1">
    <property type="protein sequence ID" value="TraesLDM6A03G03310230.1"/>
    <property type="gene ID" value="TraesLDM6A03G03310230"/>
</dbReference>
<dbReference type="Gramene" id="TraesLAC6A03G03261690.1">
    <property type="protein sequence ID" value="TraesLAC6A03G03261690.1"/>
    <property type="gene ID" value="TraesLAC6A03G03261690"/>
</dbReference>
<feature type="transmembrane region" description="Helical" evidence="8">
    <location>
        <begin position="6"/>
        <end position="25"/>
    </location>
</feature>
<dbReference type="Gramene" id="TraesCAD_scaffold_086440_01G000400.1">
    <property type="protein sequence ID" value="TraesCAD_scaffold_086440_01G000400.1"/>
    <property type="gene ID" value="TraesCAD_scaffold_086440_01G000400"/>
</dbReference>
<dbReference type="InterPro" id="IPR036396">
    <property type="entry name" value="Cyt_P450_sf"/>
</dbReference>
<dbReference type="PANTHER" id="PTHR47955:SF21">
    <property type="entry name" value="OS06G0642300 PROTEIN"/>
    <property type="match status" value="1"/>
</dbReference>